<feature type="domain" description="HNH nuclease" evidence="1">
    <location>
        <begin position="15"/>
        <end position="58"/>
    </location>
</feature>
<organism evidence="2 3">
    <name type="scientific">Limosilactobacillus reuteri</name>
    <name type="common">Lactobacillus reuteri</name>
    <dbReference type="NCBI Taxonomy" id="1598"/>
    <lineage>
        <taxon>Bacteria</taxon>
        <taxon>Bacillati</taxon>
        <taxon>Bacillota</taxon>
        <taxon>Bacilli</taxon>
        <taxon>Lactobacillales</taxon>
        <taxon>Lactobacillaceae</taxon>
        <taxon>Limosilactobacillus</taxon>
    </lineage>
</organism>
<dbReference type="Pfam" id="PF13392">
    <property type="entry name" value="HNH_3"/>
    <property type="match status" value="1"/>
</dbReference>
<dbReference type="AlphaFoldDB" id="A0ABD6Y7B2"/>
<evidence type="ECO:0000313" key="3">
    <source>
        <dbReference type="Proteomes" id="UP000245735"/>
    </source>
</evidence>
<dbReference type="EMBL" id="QGHV01000024">
    <property type="protein sequence ID" value="PWT37472.1"/>
    <property type="molecule type" value="Genomic_DNA"/>
</dbReference>
<dbReference type="Gene3D" id="3.90.75.20">
    <property type="match status" value="1"/>
</dbReference>
<dbReference type="Proteomes" id="UP000245735">
    <property type="component" value="Unassembled WGS sequence"/>
</dbReference>
<accession>A0ABD6Y7B2</accession>
<comment type="caution">
    <text evidence="2">The sequence shown here is derived from an EMBL/GenBank/DDBJ whole genome shotgun (WGS) entry which is preliminary data.</text>
</comment>
<sequence>MLILFVWVRPFTTKRVHQLVARAFIPNPDNLPSINHIDEDKTNNRVDNLEWCSVYYNNHYNGRYERIKRYPKSVCLL</sequence>
<evidence type="ECO:0000259" key="1">
    <source>
        <dbReference type="Pfam" id="PF13392"/>
    </source>
</evidence>
<protein>
    <recommendedName>
        <fullName evidence="1">HNH nuclease domain-containing protein</fullName>
    </recommendedName>
</protein>
<proteinExistence type="predicted"/>
<reference evidence="3" key="1">
    <citation type="journal article" date="2018" name="Front. Microbiol.">
        <title>Comparative Genomics of the Herbivore Gut Symbiont Lactobacillus reuteri Reveals Genetic Diversity and Lifestyle Adaptation.</title>
        <authorList>
            <person name="Zhao J."/>
        </authorList>
    </citation>
    <scope>NUCLEOTIDE SEQUENCE [LARGE SCALE GENOMIC DNA]</scope>
    <source>
        <strain evidence="3">LR9</strain>
    </source>
</reference>
<dbReference type="InterPro" id="IPR044925">
    <property type="entry name" value="His-Me_finger_sf"/>
</dbReference>
<dbReference type="SUPFAM" id="SSF54060">
    <property type="entry name" value="His-Me finger endonucleases"/>
    <property type="match status" value="1"/>
</dbReference>
<gene>
    <name evidence="2" type="ORF">DKZ35_05045</name>
</gene>
<evidence type="ECO:0000313" key="2">
    <source>
        <dbReference type="EMBL" id="PWT37472.1"/>
    </source>
</evidence>
<dbReference type="InterPro" id="IPR003615">
    <property type="entry name" value="HNH_nuc"/>
</dbReference>
<name>A0ABD6Y7B2_LIMRT</name>